<dbReference type="GeneID" id="102211765"/>
<dbReference type="RefSeq" id="XP_005753092.1">
    <property type="nucleotide sequence ID" value="XM_005753035.2"/>
</dbReference>
<feature type="region of interest" description="Disordered" evidence="4">
    <location>
        <begin position="1"/>
        <end position="129"/>
    </location>
</feature>
<dbReference type="GeneTree" id="ENSGT00390000011190"/>
<feature type="compositionally biased region" description="Basic and acidic residues" evidence="4">
    <location>
        <begin position="33"/>
        <end position="45"/>
    </location>
</feature>
<dbReference type="GO" id="GO:0031533">
    <property type="term" value="C:mRNA capping enzyme complex"/>
    <property type="evidence" value="ECO:0007669"/>
    <property type="project" value="InterPro"/>
</dbReference>
<dbReference type="InterPro" id="IPR028271">
    <property type="entry name" value="RAMAC"/>
</dbReference>
<dbReference type="Ensembl" id="ENSPNYT00000024861.1">
    <property type="protein sequence ID" value="ENSPNYP00000024263.1"/>
    <property type="gene ID" value="ENSPNYG00000018343.1"/>
</dbReference>
<gene>
    <name evidence="5" type="primary">RAMAC</name>
    <name evidence="7" type="synonym">fam103a1</name>
</gene>
<evidence type="ECO:0000256" key="2">
    <source>
        <dbReference type="ARBA" id="ARBA00023242"/>
    </source>
</evidence>
<dbReference type="CTD" id="83640"/>
<dbReference type="Pfam" id="PF15320">
    <property type="entry name" value="RAM"/>
    <property type="match status" value="1"/>
</dbReference>
<dbReference type="Proteomes" id="UP000695023">
    <property type="component" value="Unplaced"/>
</dbReference>
<keyword evidence="2" id="KW-0539">Nucleus</keyword>
<evidence type="ECO:0000313" key="6">
    <source>
        <dbReference type="Proteomes" id="UP000695023"/>
    </source>
</evidence>
<proteinExistence type="inferred from homology"/>
<feature type="compositionally biased region" description="Basic and acidic residues" evidence="4">
    <location>
        <begin position="72"/>
        <end position="101"/>
    </location>
</feature>
<dbReference type="GO" id="GO:0106005">
    <property type="term" value="P:RNA 5'-cap (guanine-N7)-methylation"/>
    <property type="evidence" value="ECO:0007669"/>
    <property type="project" value="InterPro"/>
</dbReference>
<evidence type="ECO:0000256" key="4">
    <source>
        <dbReference type="SAM" id="MobiDB-lite"/>
    </source>
</evidence>
<comment type="subcellular location">
    <subcellularLocation>
        <location evidence="1">Nucleus</location>
    </subcellularLocation>
</comment>
<dbReference type="PANTHER" id="PTHR48168:SF1">
    <property type="entry name" value="RNA GUANINE-N7 METHYLTRANSFERASE ACTIVATING SUBUNIT-RELATED"/>
    <property type="match status" value="1"/>
</dbReference>
<sequence length="129" mass="15528">MTETAETQQNYEEMFAHRFSSEDPEYQEYLNRPADRPPIVEDWRSRGGGNQRGRDNRYHDRGHRGRGWGGDRGWRRDDRGQQHWHDRNRDGERDRDRDRHWGHGSGSYSGRPSSNQGYVSHQRPHHDRY</sequence>
<accession>A0A3B4GRZ3</accession>
<dbReference type="PANTHER" id="PTHR48168">
    <property type="entry name" value="RNA GUANINE-7 METHYLTRANSFERASE-ACTIVATING SUBUNIT-LIKE (PSEUDOGENE)-RELATED"/>
    <property type="match status" value="1"/>
</dbReference>
<organism evidence="5">
    <name type="scientific">Pundamilia nyererei</name>
    <dbReference type="NCBI Taxonomy" id="303518"/>
    <lineage>
        <taxon>Eukaryota</taxon>
        <taxon>Metazoa</taxon>
        <taxon>Chordata</taxon>
        <taxon>Craniata</taxon>
        <taxon>Vertebrata</taxon>
        <taxon>Euteleostomi</taxon>
        <taxon>Actinopterygii</taxon>
        <taxon>Neopterygii</taxon>
        <taxon>Teleostei</taxon>
        <taxon>Neoteleostei</taxon>
        <taxon>Acanthomorphata</taxon>
        <taxon>Ovalentaria</taxon>
        <taxon>Cichlomorphae</taxon>
        <taxon>Cichliformes</taxon>
        <taxon>Cichlidae</taxon>
        <taxon>African cichlids</taxon>
        <taxon>Pseudocrenilabrinae</taxon>
        <taxon>Haplochromini</taxon>
        <taxon>Pundamilia</taxon>
    </lineage>
</organism>
<reference evidence="5" key="1">
    <citation type="submission" date="2023-09" db="UniProtKB">
        <authorList>
            <consortium name="Ensembl"/>
        </authorList>
    </citation>
    <scope>IDENTIFICATION</scope>
</reference>
<evidence type="ECO:0000313" key="7">
    <source>
        <dbReference type="RefSeq" id="XP_005753092.1"/>
    </source>
</evidence>
<feature type="compositionally biased region" description="Polar residues" evidence="4">
    <location>
        <begin position="106"/>
        <end position="119"/>
    </location>
</feature>
<evidence type="ECO:0000313" key="5">
    <source>
        <dbReference type="Ensembl" id="ENSPNYP00000024263.1"/>
    </source>
</evidence>
<protein>
    <submittedName>
        <fullName evidence="5">RNA guanine-7 methyltransferase activating subunit</fullName>
    </submittedName>
    <submittedName>
        <fullName evidence="7">RNMT-activating mini protein</fullName>
    </submittedName>
</protein>
<evidence type="ECO:0000256" key="3">
    <source>
        <dbReference type="ARBA" id="ARBA00034716"/>
    </source>
</evidence>
<feature type="compositionally biased region" description="Polar residues" evidence="4">
    <location>
        <begin position="1"/>
        <end position="11"/>
    </location>
</feature>
<reference evidence="7" key="2">
    <citation type="submission" date="2025-04" db="UniProtKB">
        <authorList>
            <consortium name="RefSeq"/>
        </authorList>
    </citation>
    <scope>IDENTIFICATION</scope>
</reference>
<dbReference type="OrthoDB" id="5875297at2759"/>
<dbReference type="AlphaFoldDB" id="A0A3B4GRZ3"/>
<comment type="similarity">
    <text evidence="3">Belongs to the RAM family.</text>
</comment>
<keyword evidence="6" id="KW-1185">Reference proteome</keyword>
<dbReference type="GO" id="GO:0003723">
    <property type="term" value="F:RNA binding"/>
    <property type="evidence" value="ECO:0007669"/>
    <property type="project" value="InterPro"/>
</dbReference>
<name>A0A3B4GRZ3_9CICH</name>
<evidence type="ECO:0000256" key="1">
    <source>
        <dbReference type="ARBA" id="ARBA00004123"/>
    </source>
</evidence>